<dbReference type="AlphaFoldDB" id="A0A8H5GSB4"/>
<dbReference type="InterPro" id="IPR013880">
    <property type="entry name" value="Yos1"/>
</dbReference>
<organism evidence="9 10">
    <name type="scientific">Tetrapyrgos nigripes</name>
    <dbReference type="NCBI Taxonomy" id="182062"/>
    <lineage>
        <taxon>Eukaryota</taxon>
        <taxon>Fungi</taxon>
        <taxon>Dikarya</taxon>
        <taxon>Basidiomycota</taxon>
        <taxon>Agaricomycotina</taxon>
        <taxon>Agaricomycetes</taxon>
        <taxon>Agaricomycetidae</taxon>
        <taxon>Agaricales</taxon>
        <taxon>Marasmiineae</taxon>
        <taxon>Marasmiaceae</taxon>
        <taxon>Tetrapyrgos</taxon>
    </lineage>
</organism>
<dbReference type="GO" id="GO:0015031">
    <property type="term" value="P:protein transport"/>
    <property type="evidence" value="ECO:0007669"/>
    <property type="project" value="UniProtKB-KW"/>
</dbReference>
<evidence type="ECO:0000313" key="10">
    <source>
        <dbReference type="Proteomes" id="UP000559256"/>
    </source>
</evidence>
<proteinExistence type="inferred from homology"/>
<dbReference type="PANTHER" id="PTHR15858:SF0">
    <property type="entry name" value="IMMEDIATE EARLY RESPONSE 3-INTERACTING PROTEIN 1"/>
    <property type="match status" value="1"/>
</dbReference>
<name>A0A8H5GSB4_9AGAR</name>
<keyword evidence="5" id="KW-1133">Transmembrane helix</keyword>
<keyword evidence="4" id="KW-0653">Protein transport</keyword>
<dbReference type="GO" id="GO:0005789">
    <property type="term" value="C:endoplasmic reticulum membrane"/>
    <property type="evidence" value="ECO:0007669"/>
    <property type="project" value="TreeGrafter"/>
</dbReference>
<dbReference type="OrthoDB" id="15356at2759"/>
<dbReference type="Proteomes" id="UP000559256">
    <property type="component" value="Unassembled WGS sequence"/>
</dbReference>
<keyword evidence="8" id="KW-0732">Signal</keyword>
<dbReference type="GO" id="GO:0030134">
    <property type="term" value="C:COPII-coated ER to Golgi transport vesicle"/>
    <property type="evidence" value="ECO:0007669"/>
    <property type="project" value="TreeGrafter"/>
</dbReference>
<evidence type="ECO:0000313" key="9">
    <source>
        <dbReference type="EMBL" id="KAF5370094.1"/>
    </source>
</evidence>
<gene>
    <name evidence="9" type="ORF">D9758_001062</name>
</gene>
<keyword evidence="2" id="KW-0813">Transport</keyword>
<evidence type="ECO:0000256" key="7">
    <source>
        <dbReference type="ARBA" id="ARBA00024203"/>
    </source>
</evidence>
<evidence type="ECO:0000256" key="3">
    <source>
        <dbReference type="ARBA" id="ARBA00022692"/>
    </source>
</evidence>
<comment type="caution">
    <text evidence="9">The sequence shown here is derived from an EMBL/GenBank/DDBJ whole genome shotgun (WGS) entry which is preliminary data.</text>
</comment>
<sequence length="94" mass="10292">MLGTILYVSLLLVNAMAVLSEDRFLARIGWSSTRPPNVNFQTYDQSGYGAVQGQGEVGIKTKLIELISAVRTLMRIPLIVLNIVVIVYELLLGG</sequence>
<reference evidence="9 10" key="1">
    <citation type="journal article" date="2020" name="ISME J.">
        <title>Uncovering the hidden diversity of litter-decomposition mechanisms in mushroom-forming fungi.</title>
        <authorList>
            <person name="Floudas D."/>
            <person name="Bentzer J."/>
            <person name="Ahren D."/>
            <person name="Johansson T."/>
            <person name="Persson P."/>
            <person name="Tunlid A."/>
        </authorList>
    </citation>
    <scope>NUCLEOTIDE SEQUENCE [LARGE SCALE GENOMIC DNA]</scope>
    <source>
        <strain evidence="9 10">CBS 291.85</strain>
    </source>
</reference>
<evidence type="ECO:0000256" key="2">
    <source>
        <dbReference type="ARBA" id="ARBA00022448"/>
    </source>
</evidence>
<keyword evidence="3" id="KW-0812">Transmembrane</keyword>
<dbReference type="PANTHER" id="PTHR15858">
    <property type="entry name" value="IMMEDIATE EARLY RESPONSE 3-INTERACTING PROTEIN 1"/>
    <property type="match status" value="1"/>
</dbReference>
<feature type="chain" id="PRO_5034036119" description="Yos1-like protein" evidence="8">
    <location>
        <begin position="21"/>
        <end position="94"/>
    </location>
</feature>
<dbReference type="GO" id="GO:0000139">
    <property type="term" value="C:Golgi membrane"/>
    <property type="evidence" value="ECO:0007669"/>
    <property type="project" value="TreeGrafter"/>
</dbReference>
<evidence type="ECO:0008006" key="11">
    <source>
        <dbReference type="Google" id="ProtNLM"/>
    </source>
</evidence>
<keyword evidence="10" id="KW-1185">Reference proteome</keyword>
<accession>A0A8H5GSB4</accession>
<evidence type="ECO:0000256" key="8">
    <source>
        <dbReference type="SAM" id="SignalP"/>
    </source>
</evidence>
<dbReference type="Pfam" id="PF08571">
    <property type="entry name" value="Yos1"/>
    <property type="match status" value="1"/>
</dbReference>
<evidence type="ECO:0000256" key="1">
    <source>
        <dbReference type="ARBA" id="ARBA00004370"/>
    </source>
</evidence>
<feature type="signal peptide" evidence="8">
    <location>
        <begin position="1"/>
        <end position="20"/>
    </location>
</feature>
<evidence type="ECO:0000256" key="4">
    <source>
        <dbReference type="ARBA" id="ARBA00022927"/>
    </source>
</evidence>
<evidence type="ECO:0000256" key="6">
    <source>
        <dbReference type="ARBA" id="ARBA00023136"/>
    </source>
</evidence>
<dbReference type="GO" id="GO:0006888">
    <property type="term" value="P:endoplasmic reticulum to Golgi vesicle-mediated transport"/>
    <property type="evidence" value="ECO:0007669"/>
    <property type="project" value="TreeGrafter"/>
</dbReference>
<protein>
    <recommendedName>
        <fullName evidence="11">Yos1-like protein</fullName>
    </recommendedName>
</protein>
<evidence type="ECO:0000256" key="5">
    <source>
        <dbReference type="ARBA" id="ARBA00022989"/>
    </source>
</evidence>
<comment type="subcellular location">
    <subcellularLocation>
        <location evidence="1">Membrane</location>
    </subcellularLocation>
</comment>
<keyword evidence="6" id="KW-0472">Membrane</keyword>
<dbReference type="EMBL" id="JAACJM010000012">
    <property type="protein sequence ID" value="KAF5370094.1"/>
    <property type="molecule type" value="Genomic_DNA"/>
</dbReference>
<comment type="similarity">
    <text evidence="7">Belongs to the YOS1 family.</text>
</comment>